<dbReference type="EMBL" id="BAAALS010000001">
    <property type="protein sequence ID" value="GAA1736274.1"/>
    <property type="molecule type" value="Genomic_DNA"/>
</dbReference>
<dbReference type="RefSeq" id="WP_344075973.1">
    <property type="nucleotide sequence ID" value="NZ_BAAALS010000001.1"/>
</dbReference>
<dbReference type="InterPro" id="IPR052523">
    <property type="entry name" value="Trichothecene_AcTrans"/>
</dbReference>
<sequence>MSADVVVTRATRADRDRVVATVVAAFATDPAFRFFFPADETYADQATVFARYLFDKRVDLGTVWIVDGGASVAMWQASTAETPGLSLDLPDDALARIEAADVEVHALLPGTPYFYLGILATHPHAAGRRWGRAVMAAGLAAAADLGLPAYLETTTPANVALYERAGWRVTGTAQAGPLPLWVLSHRGGA</sequence>
<name>A0ABN2JT95_9ACTN</name>
<gene>
    <name evidence="2" type="ORF">GCM10009681_03560</name>
</gene>
<protein>
    <recommendedName>
        <fullName evidence="1">N-acetyltransferase domain-containing protein</fullName>
    </recommendedName>
</protein>
<feature type="domain" description="N-acetyltransferase" evidence="1">
    <location>
        <begin position="110"/>
        <end position="167"/>
    </location>
</feature>
<evidence type="ECO:0000313" key="2">
    <source>
        <dbReference type="EMBL" id="GAA1736274.1"/>
    </source>
</evidence>
<proteinExistence type="predicted"/>
<dbReference type="PANTHER" id="PTHR42791">
    <property type="entry name" value="GNAT FAMILY ACETYLTRANSFERASE"/>
    <property type="match status" value="1"/>
</dbReference>
<dbReference type="Proteomes" id="UP001500655">
    <property type="component" value="Unassembled WGS sequence"/>
</dbReference>
<dbReference type="PANTHER" id="PTHR42791:SF1">
    <property type="entry name" value="N-ACETYLTRANSFERASE DOMAIN-CONTAINING PROTEIN"/>
    <property type="match status" value="1"/>
</dbReference>
<dbReference type="SUPFAM" id="SSF55729">
    <property type="entry name" value="Acyl-CoA N-acyltransferases (Nat)"/>
    <property type="match status" value="1"/>
</dbReference>
<reference evidence="2 3" key="1">
    <citation type="journal article" date="2019" name="Int. J. Syst. Evol. Microbiol.">
        <title>The Global Catalogue of Microorganisms (GCM) 10K type strain sequencing project: providing services to taxonomists for standard genome sequencing and annotation.</title>
        <authorList>
            <consortium name="The Broad Institute Genomics Platform"/>
            <consortium name="The Broad Institute Genome Sequencing Center for Infectious Disease"/>
            <person name="Wu L."/>
            <person name="Ma J."/>
        </authorList>
    </citation>
    <scope>NUCLEOTIDE SEQUENCE [LARGE SCALE GENOMIC DNA]</scope>
    <source>
        <strain evidence="2 3">JCM 13249</strain>
    </source>
</reference>
<comment type="caution">
    <text evidence="2">The sequence shown here is derived from an EMBL/GenBank/DDBJ whole genome shotgun (WGS) entry which is preliminary data.</text>
</comment>
<evidence type="ECO:0000313" key="3">
    <source>
        <dbReference type="Proteomes" id="UP001500655"/>
    </source>
</evidence>
<dbReference type="InterPro" id="IPR016181">
    <property type="entry name" value="Acyl_CoA_acyltransferase"/>
</dbReference>
<keyword evidence="3" id="KW-1185">Reference proteome</keyword>
<organism evidence="2 3">
    <name type="scientific">Luedemannella helvata</name>
    <dbReference type="NCBI Taxonomy" id="349315"/>
    <lineage>
        <taxon>Bacteria</taxon>
        <taxon>Bacillati</taxon>
        <taxon>Actinomycetota</taxon>
        <taxon>Actinomycetes</taxon>
        <taxon>Micromonosporales</taxon>
        <taxon>Micromonosporaceae</taxon>
        <taxon>Luedemannella</taxon>
    </lineage>
</organism>
<accession>A0ABN2JT95</accession>
<dbReference type="Pfam" id="PF00583">
    <property type="entry name" value="Acetyltransf_1"/>
    <property type="match status" value="1"/>
</dbReference>
<evidence type="ECO:0000259" key="1">
    <source>
        <dbReference type="Pfam" id="PF00583"/>
    </source>
</evidence>
<dbReference type="InterPro" id="IPR000182">
    <property type="entry name" value="GNAT_dom"/>
</dbReference>
<dbReference type="Gene3D" id="3.40.630.30">
    <property type="match status" value="1"/>
</dbReference>